<dbReference type="InterPro" id="IPR007497">
    <property type="entry name" value="SIMPL/DUF541"/>
</dbReference>
<organism evidence="2 3">
    <name type="scientific">Donghicola mangrovi</name>
    <dbReference type="NCBI Taxonomy" id="2729614"/>
    <lineage>
        <taxon>Bacteria</taxon>
        <taxon>Pseudomonadati</taxon>
        <taxon>Pseudomonadota</taxon>
        <taxon>Alphaproteobacteria</taxon>
        <taxon>Rhodobacterales</taxon>
        <taxon>Roseobacteraceae</taxon>
        <taxon>Donghicola</taxon>
    </lineage>
</organism>
<dbReference type="PANTHER" id="PTHR34387">
    <property type="entry name" value="SLR1258 PROTEIN"/>
    <property type="match status" value="1"/>
</dbReference>
<feature type="signal peptide" evidence="1">
    <location>
        <begin position="1"/>
        <end position="20"/>
    </location>
</feature>
<dbReference type="Pfam" id="PF04402">
    <property type="entry name" value="SIMPL"/>
    <property type="match status" value="1"/>
</dbReference>
<protein>
    <submittedName>
        <fullName evidence="2">SIMPL domain-containing protein</fullName>
    </submittedName>
</protein>
<keyword evidence="1" id="KW-0732">Signal</keyword>
<dbReference type="Proteomes" id="UP000523601">
    <property type="component" value="Unassembled WGS sequence"/>
</dbReference>
<reference evidence="2 3" key="1">
    <citation type="submission" date="2020-04" db="EMBL/GenBank/DDBJ databases">
        <title>Donghicola sp., a member of the Rhodobacteraceae family isolated from mangrove forest in Thailand.</title>
        <authorList>
            <person name="Charoenyingcharoen P."/>
            <person name="Yukphan P."/>
        </authorList>
    </citation>
    <scope>NUCLEOTIDE SEQUENCE [LARGE SCALE GENOMIC DNA]</scope>
    <source>
        <strain evidence="2 3">C2-DW-16</strain>
    </source>
</reference>
<evidence type="ECO:0000313" key="2">
    <source>
        <dbReference type="EMBL" id="NVO29084.1"/>
    </source>
</evidence>
<dbReference type="PANTHER" id="PTHR34387:SF1">
    <property type="entry name" value="PERIPLASMIC IMMUNOGENIC PROTEIN"/>
    <property type="match status" value="1"/>
</dbReference>
<feature type="chain" id="PRO_5046246901" evidence="1">
    <location>
        <begin position="21"/>
        <end position="237"/>
    </location>
</feature>
<comment type="caution">
    <text evidence="2">The sequence shown here is derived from an EMBL/GenBank/DDBJ whole genome shotgun (WGS) entry which is preliminary data.</text>
</comment>
<keyword evidence="3" id="KW-1185">Reference proteome</keyword>
<evidence type="ECO:0000313" key="3">
    <source>
        <dbReference type="Proteomes" id="UP000523601"/>
    </source>
</evidence>
<evidence type="ECO:0000256" key="1">
    <source>
        <dbReference type="SAM" id="SignalP"/>
    </source>
</evidence>
<name>A0ABX2PJ36_9RHOB</name>
<dbReference type="InterPro" id="IPR052022">
    <property type="entry name" value="26kDa_periplasmic_antigen"/>
</dbReference>
<gene>
    <name evidence="2" type="ORF">HJ526_16770</name>
</gene>
<sequence>MKFLGLVAGVVMMAAVPVYAQTATIQVVGTGTVVAEPDMAVITLGVSEEARDAAAAMETVSSKVAAILDALAQAGIAERDVQTQNVSVSPVWNNTSTGNTPRITGFEATNTVAVRVRVLDSLGFVIDRVLDSGANQMNGLTFQITDDSALLEQARRAAVQDAMAKAQLYADAAGVTLGSVLTLQETGNMRETARMDMAMMAAPKGAPIAKGELSQTATVSMTFAIQQAGQDTGSTPE</sequence>
<dbReference type="EMBL" id="JABCJD010000010">
    <property type="protein sequence ID" value="NVO29084.1"/>
    <property type="molecule type" value="Genomic_DNA"/>
</dbReference>
<proteinExistence type="predicted"/>
<dbReference type="Gene3D" id="3.30.70.2970">
    <property type="entry name" value="Protein of unknown function (DUF541), domain 2"/>
    <property type="match status" value="1"/>
</dbReference>
<accession>A0ABX2PJ36</accession>
<dbReference type="RefSeq" id="WP_176855769.1">
    <property type="nucleotide sequence ID" value="NZ_JABCJD010000010.1"/>
</dbReference>
<dbReference type="Gene3D" id="3.30.110.170">
    <property type="entry name" value="Protein of unknown function (DUF541), domain 1"/>
    <property type="match status" value="1"/>
</dbReference>